<dbReference type="AlphaFoldDB" id="A0A812ATB7"/>
<proteinExistence type="predicted"/>
<sequence>MRLYRSIALIRPRLQTRNVVTEQIPTSLAQAYIYPRSPVVTSSKSNTKSSKLKGQKIKLQMRKKEPMQQNYMKVQQTRKWQHAPSPLQQQNQQFVDVRLREEQLPESHLENGLLNSPIMKPPDSAILTQKSVGKLQTTNDLTKVQSAKAVPLKVFLFPNKIPSMPPLLVSKVLPLNNYTGQSRQKNVSSVDPLFTSDIPIQPETAGEKPGYFSNYVNSSVITAASPDRLSKTILKIYVNNVPVDTVIDTRNS</sequence>
<reference evidence="1" key="1">
    <citation type="submission" date="2021-01" db="EMBL/GenBank/DDBJ databases">
        <authorList>
            <person name="Li R."/>
            <person name="Bekaert M."/>
        </authorList>
    </citation>
    <scope>NUCLEOTIDE SEQUENCE</scope>
    <source>
        <strain evidence="1">Farmed</strain>
    </source>
</reference>
<keyword evidence="2" id="KW-1185">Reference proteome</keyword>
<dbReference type="EMBL" id="CAHIKZ030000117">
    <property type="protein sequence ID" value="CAE1153486.1"/>
    <property type="molecule type" value="Genomic_DNA"/>
</dbReference>
<evidence type="ECO:0000313" key="2">
    <source>
        <dbReference type="Proteomes" id="UP000597762"/>
    </source>
</evidence>
<dbReference type="Proteomes" id="UP000597762">
    <property type="component" value="Unassembled WGS sequence"/>
</dbReference>
<gene>
    <name evidence="1" type="ORF">SPHA_3877</name>
</gene>
<protein>
    <submittedName>
        <fullName evidence="1">Uncharacterized protein</fullName>
    </submittedName>
</protein>
<evidence type="ECO:0000313" key="1">
    <source>
        <dbReference type="EMBL" id="CAE1153486.1"/>
    </source>
</evidence>
<accession>A0A812ATB7</accession>
<name>A0A812ATB7_ACAPH</name>
<organism evidence="1 2">
    <name type="scientific">Acanthosepion pharaonis</name>
    <name type="common">Pharaoh cuttlefish</name>
    <name type="synonym">Sepia pharaonis</name>
    <dbReference type="NCBI Taxonomy" id="158019"/>
    <lineage>
        <taxon>Eukaryota</taxon>
        <taxon>Metazoa</taxon>
        <taxon>Spiralia</taxon>
        <taxon>Lophotrochozoa</taxon>
        <taxon>Mollusca</taxon>
        <taxon>Cephalopoda</taxon>
        <taxon>Coleoidea</taxon>
        <taxon>Decapodiformes</taxon>
        <taxon>Sepiida</taxon>
        <taxon>Sepiina</taxon>
        <taxon>Sepiidae</taxon>
        <taxon>Acanthosepion</taxon>
    </lineage>
</organism>
<comment type="caution">
    <text evidence="1">The sequence shown here is derived from an EMBL/GenBank/DDBJ whole genome shotgun (WGS) entry which is preliminary data.</text>
</comment>